<sequence length="402" mass="42837">MRLLAFVEFATMKTKALKQCLWRLFFAFFISSESILMFRSLCNYLLLPKLLTQEIFGLDAEMDSGMLWHIICYGSIYMLTDLQITEMYDSPDLAGDFHGLLLGEAVFNQLVEKMMTSVACYRNMLLDLLMQKRVANSSPLAQVSGVERMCAAMALAPGNEGGGCHSARVLADVNLASPVGVKPPVSDSGFHGLEVGSHGCGLDASVADDSAPGGLEFPQPPNVVVAEYVLADAVLGSKEVDVGGSNGSLEVSDGAHHVLDTSSCSLDHIDGSLAGVPSINVIDTSRGAHYPSLSADLASEQESCNQVIVVDTSESGRESVPAMSNVDPDAGDVGSASVPRAFLSSCHLGPPARRLLSALGFLLNAIMNSGLVYLRALSGAEACWLCRFVWCRQLQLDKGTCM</sequence>
<evidence type="ECO:0000313" key="2">
    <source>
        <dbReference type="EMBL" id="GMH06054.1"/>
    </source>
</evidence>
<proteinExistence type="predicted"/>
<evidence type="ECO:0000313" key="3">
    <source>
        <dbReference type="Proteomes" id="UP001279734"/>
    </source>
</evidence>
<reference evidence="2" key="1">
    <citation type="submission" date="2023-05" db="EMBL/GenBank/DDBJ databases">
        <title>Nepenthes gracilis genome sequencing.</title>
        <authorList>
            <person name="Fukushima K."/>
        </authorList>
    </citation>
    <scope>NUCLEOTIDE SEQUENCE</scope>
    <source>
        <strain evidence="2">SING2019-196</strain>
    </source>
</reference>
<dbReference type="Proteomes" id="UP001279734">
    <property type="component" value="Unassembled WGS sequence"/>
</dbReference>
<dbReference type="EMBL" id="BSYO01000006">
    <property type="protein sequence ID" value="GMH06054.1"/>
    <property type="molecule type" value="Genomic_DNA"/>
</dbReference>
<keyword evidence="3" id="KW-1185">Reference proteome</keyword>
<gene>
    <name evidence="2" type="ORF">Nepgr_007894</name>
</gene>
<evidence type="ECO:0000256" key="1">
    <source>
        <dbReference type="SAM" id="Phobius"/>
    </source>
</evidence>
<organism evidence="2 3">
    <name type="scientific">Nepenthes gracilis</name>
    <name type="common">Slender pitcher plant</name>
    <dbReference type="NCBI Taxonomy" id="150966"/>
    <lineage>
        <taxon>Eukaryota</taxon>
        <taxon>Viridiplantae</taxon>
        <taxon>Streptophyta</taxon>
        <taxon>Embryophyta</taxon>
        <taxon>Tracheophyta</taxon>
        <taxon>Spermatophyta</taxon>
        <taxon>Magnoliopsida</taxon>
        <taxon>eudicotyledons</taxon>
        <taxon>Gunneridae</taxon>
        <taxon>Pentapetalae</taxon>
        <taxon>Caryophyllales</taxon>
        <taxon>Nepenthaceae</taxon>
        <taxon>Nepenthes</taxon>
    </lineage>
</organism>
<keyword evidence="1" id="KW-1133">Transmembrane helix</keyword>
<dbReference type="AlphaFoldDB" id="A0AAD3S834"/>
<name>A0AAD3S834_NEPGR</name>
<accession>A0AAD3S834</accession>
<keyword evidence="1" id="KW-0812">Transmembrane</keyword>
<protein>
    <submittedName>
        <fullName evidence="2">Uncharacterized protein</fullName>
    </submittedName>
</protein>
<keyword evidence="1" id="KW-0472">Membrane</keyword>
<feature type="transmembrane region" description="Helical" evidence="1">
    <location>
        <begin position="21"/>
        <end position="46"/>
    </location>
</feature>
<comment type="caution">
    <text evidence="2">The sequence shown here is derived from an EMBL/GenBank/DDBJ whole genome shotgun (WGS) entry which is preliminary data.</text>
</comment>